<gene>
    <name evidence="2" type="ORF">V6N12_007004</name>
</gene>
<comment type="caution">
    <text evidence="2">The sequence shown here is derived from an EMBL/GenBank/DDBJ whole genome shotgun (WGS) entry which is preliminary data.</text>
</comment>
<keyword evidence="3" id="KW-1185">Reference proteome</keyword>
<organism evidence="2 3">
    <name type="scientific">Hibiscus sabdariffa</name>
    <name type="common">roselle</name>
    <dbReference type="NCBI Taxonomy" id="183260"/>
    <lineage>
        <taxon>Eukaryota</taxon>
        <taxon>Viridiplantae</taxon>
        <taxon>Streptophyta</taxon>
        <taxon>Embryophyta</taxon>
        <taxon>Tracheophyta</taxon>
        <taxon>Spermatophyta</taxon>
        <taxon>Magnoliopsida</taxon>
        <taxon>eudicotyledons</taxon>
        <taxon>Gunneridae</taxon>
        <taxon>Pentapetalae</taxon>
        <taxon>rosids</taxon>
        <taxon>malvids</taxon>
        <taxon>Malvales</taxon>
        <taxon>Malvaceae</taxon>
        <taxon>Malvoideae</taxon>
        <taxon>Hibiscus</taxon>
    </lineage>
</organism>
<feature type="region of interest" description="Disordered" evidence="1">
    <location>
        <begin position="45"/>
        <end position="68"/>
    </location>
</feature>
<dbReference type="EMBL" id="JBBPBM010000009">
    <property type="protein sequence ID" value="KAK8568453.1"/>
    <property type="molecule type" value="Genomic_DNA"/>
</dbReference>
<accession>A0ABR2F0J6</accession>
<evidence type="ECO:0000256" key="1">
    <source>
        <dbReference type="SAM" id="MobiDB-lite"/>
    </source>
</evidence>
<sequence>MLDSDEEKLRLVKGKLGKFVENLLEYLDKDEGEEVRSRVIIGNKGDEVEFDDEKPDNNMGNAGEDNAS</sequence>
<evidence type="ECO:0000313" key="2">
    <source>
        <dbReference type="EMBL" id="KAK8568453.1"/>
    </source>
</evidence>
<proteinExistence type="predicted"/>
<reference evidence="2 3" key="1">
    <citation type="journal article" date="2024" name="G3 (Bethesda)">
        <title>Genome assembly of Hibiscus sabdariffa L. provides insights into metabolisms of medicinal natural products.</title>
        <authorList>
            <person name="Kim T."/>
        </authorList>
    </citation>
    <scope>NUCLEOTIDE SEQUENCE [LARGE SCALE GENOMIC DNA]</scope>
    <source>
        <strain evidence="2">TK-2024</strain>
        <tissue evidence="2">Old leaves</tissue>
    </source>
</reference>
<evidence type="ECO:0000313" key="3">
    <source>
        <dbReference type="Proteomes" id="UP001472677"/>
    </source>
</evidence>
<name>A0ABR2F0J6_9ROSI</name>
<protein>
    <submittedName>
        <fullName evidence="2">Uncharacterized protein</fullName>
    </submittedName>
</protein>
<dbReference type="Proteomes" id="UP001472677">
    <property type="component" value="Unassembled WGS sequence"/>
</dbReference>